<proteinExistence type="predicted"/>
<dbReference type="AlphaFoldDB" id="A0A803MRH4"/>
<organism evidence="4 5">
    <name type="scientific">Chenopodium quinoa</name>
    <name type="common">Quinoa</name>
    <dbReference type="NCBI Taxonomy" id="63459"/>
    <lineage>
        <taxon>Eukaryota</taxon>
        <taxon>Viridiplantae</taxon>
        <taxon>Streptophyta</taxon>
        <taxon>Embryophyta</taxon>
        <taxon>Tracheophyta</taxon>
        <taxon>Spermatophyta</taxon>
        <taxon>Magnoliopsida</taxon>
        <taxon>eudicotyledons</taxon>
        <taxon>Gunneridae</taxon>
        <taxon>Pentapetalae</taxon>
        <taxon>Caryophyllales</taxon>
        <taxon>Chenopodiaceae</taxon>
        <taxon>Chenopodioideae</taxon>
        <taxon>Atripliceae</taxon>
        <taxon>Chenopodium</taxon>
    </lineage>
</organism>
<protein>
    <recommendedName>
        <fullName evidence="6">BED-type domain-containing protein</fullName>
    </recommendedName>
</protein>
<dbReference type="InterPro" id="IPR007021">
    <property type="entry name" value="DUF659"/>
</dbReference>
<evidence type="ECO:0000256" key="1">
    <source>
        <dbReference type="SAM" id="MobiDB-lite"/>
    </source>
</evidence>
<dbReference type="Proteomes" id="UP000596660">
    <property type="component" value="Unplaced"/>
</dbReference>
<dbReference type="PANTHER" id="PTHR32166:SF81">
    <property type="entry name" value="OS06G0658400 PROTEIN"/>
    <property type="match status" value="1"/>
</dbReference>
<keyword evidence="5" id="KW-1185">Reference proteome</keyword>
<dbReference type="SUPFAM" id="SSF53098">
    <property type="entry name" value="Ribonuclease H-like"/>
    <property type="match status" value="1"/>
</dbReference>
<dbReference type="Pfam" id="PF04937">
    <property type="entry name" value="DUF659"/>
    <property type="match status" value="1"/>
</dbReference>
<dbReference type="InterPro" id="IPR012337">
    <property type="entry name" value="RNaseH-like_sf"/>
</dbReference>
<dbReference type="EnsemblPlants" id="AUR62033875-RA">
    <property type="protein sequence ID" value="AUR62033875-RA:cds"/>
    <property type="gene ID" value="AUR62033875"/>
</dbReference>
<dbReference type="OMA" id="KEYLHIF"/>
<dbReference type="InterPro" id="IPR008906">
    <property type="entry name" value="HATC_C_dom"/>
</dbReference>
<feature type="domain" description="DUF659" evidence="2">
    <location>
        <begin position="195"/>
        <end position="352"/>
    </location>
</feature>
<name>A0A803MRH4_CHEQI</name>
<evidence type="ECO:0000259" key="3">
    <source>
        <dbReference type="Pfam" id="PF05699"/>
    </source>
</evidence>
<dbReference type="Pfam" id="PF05699">
    <property type="entry name" value="Dimer_Tnp_hAT"/>
    <property type="match status" value="1"/>
</dbReference>
<reference evidence="4" key="2">
    <citation type="submission" date="2021-03" db="UniProtKB">
        <authorList>
            <consortium name="EnsemblPlants"/>
        </authorList>
    </citation>
    <scope>IDENTIFICATION</scope>
</reference>
<feature type="region of interest" description="Disordered" evidence="1">
    <location>
        <begin position="1"/>
        <end position="20"/>
    </location>
</feature>
<dbReference type="InterPro" id="IPR036291">
    <property type="entry name" value="NAD(P)-bd_dom_sf"/>
</dbReference>
<dbReference type="Gramene" id="AUR62033875-RA">
    <property type="protein sequence ID" value="AUR62033875-RA:cds"/>
    <property type="gene ID" value="AUR62033875"/>
</dbReference>
<accession>A0A803MRH4</accession>
<sequence>MSSSSSASCNVSGSSNSSESMKDLYPLWKFVVKGDKISGGGGNYNWKCNFCGEVKNGSYTRVKAHLLGKQGKGIQTCNKVKIDDLAKLRSLHRESEDYKKSLLPKVPPFSNEPISSHTSTEATSMRLGSFDNVKKRKSKNTISDAFNVKSRDHLDSEIARMFYTGGLPFNLARNPYYVSSYTMAANSNLSGYKPPGYNKLRTTLLCKETENVDRLLQPMKATWKTKGVSIVSDGWSDPQRRPLINIMIASETGPMFMKAIDCSGEIKDKDFIATLLSEVIDEIGDQNVVQIITDNASNCKAAGELVEGRYPHIYWTPCVVHTLNLAMKSICAAKNVLNNVEVYDECHWITEVHADALFIKNYIMNHSMRLSMFNKFSPLKLLCIADTRFASIVCMLKRLKLLKTSLQSMVISENWSLYKDDRRGQASHVREKILDEIWWEKVDYILDFTRPIYEMIRVCDTDKSSLHLVYERWDIMVQKVKDAIYKKEGKLDYEQSTFFNVVKGILSSRWSKGSTPLHSLAHSLNPRFYTEEWLNEVPGRVAPNADNEISTQRLQCFRRLFQSPDERFKINTEFAIFSQKSEGIFLNIDCMHDMALMDAKNWRATYGSQVPMLQGLAYKLLGQPSSSSCSERNWSTYKFIHSCTRNKLTPKRAQDLVYIHNNLRLLSRRSEEYTKGRSKLWDVGGDEHDNLGEVGILEMAELSLDEPEMENMIFDDVLGDADNLTEEQVDEIFNELQRDFKDGSFKEKGWPSTMAAYIVSKAALNAYTRILTQRYPSIIINCVCSGFVKTDINKNLGHLTVEEEGASPVRLALLPHGSPSGLFFLRNEVSSYD</sequence>
<reference evidence="4" key="1">
    <citation type="journal article" date="2017" name="Nature">
        <title>The genome of Chenopodium quinoa.</title>
        <authorList>
            <person name="Jarvis D.E."/>
            <person name="Ho Y.S."/>
            <person name="Lightfoot D.J."/>
            <person name="Schmoeckel S.M."/>
            <person name="Li B."/>
            <person name="Borm T.J.A."/>
            <person name="Ohyanagi H."/>
            <person name="Mineta K."/>
            <person name="Michell C.T."/>
            <person name="Saber N."/>
            <person name="Kharbatia N.M."/>
            <person name="Rupper R.R."/>
            <person name="Sharp A.R."/>
            <person name="Dally N."/>
            <person name="Boughton B.A."/>
            <person name="Woo Y.H."/>
            <person name="Gao G."/>
            <person name="Schijlen E.G.W.M."/>
            <person name="Guo X."/>
            <person name="Momin A.A."/>
            <person name="Negrao S."/>
            <person name="Al-Babili S."/>
            <person name="Gehring C."/>
            <person name="Roessner U."/>
            <person name="Jung C."/>
            <person name="Murphy K."/>
            <person name="Arold S.T."/>
            <person name="Gojobori T."/>
            <person name="van der Linden C.G."/>
            <person name="van Loo E.N."/>
            <person name="Jellen E.N."/>
            <person name="Maughan P.J."/>
            <person name="Tester M."/>
        </authorList>
    </citation>
    <scope>NUCLEOTIDE SEQUENCE [LARGE SCALE GENOMIC DNA]</scope>
    <source>
        <strain evidence="4">cv. PI 614886</strain>
    </source>
</reference>
<dbReference type="Gene3D" id="3.40.50.720">
    <property type="entry name" value="NAD(P)-binding Rossmann-like Domain"/>
    <property type="match status" value="1"/>
</dbReference>
<evidence type="ECO:0000313" key="4">
    <source>
        <dbReference type="EnsemblPlants" id="AUR62033875-RA:cds"/>
    </source>
</evidence>
<feature type="compositionally biased region" description="Low complexity" evidence="1">
    <location>
        <begin position="1"/>
        <end position="19"/>
    </location>
</feature>
<dbReference type="GO" id="GO:0046983">
    <property type="term" value="F:protein dimerization activity"/>
    <property type="evidence" value="ECO:0007669"/>
    <property type="project" value="InterPro"/>
</dbReference>
<evidence type="ECO:0000313" key="5">
    <source>
        <dbReference type="Proteomes" id="UP000596660"/>
    </source>
</evidence>
<evidence type="ECO:0000259" key="2">
    <source>
        <dbReference type="Pfam" id="PF04937"/>
    </source>
</evidence>
<dbReference type="SUPFAM" id="SSF51735">
    <property type="entry name" value="NAD(P)-binding Rossmann-fold domains"/>
    <property type="match status" value="1"/>
</dbReference>
<feature type="domain" description="HAT C-terminal dimerisation" evidence="3">
    <location>
        <begin position="596"/>
        <end position="663"/>
    </location>
</feature>
<evidence type="ECO:0008006" key="6">
    <source>
        <dbReference type="Google" id="ProtNLM"/>
    </source>
</evidence>
<dbReference type="PANTHER" id="PTHR32166">
    <property type="entry name" value="OSJNBA0013A04.12 PROTEIN"/>
    <property type="match status" value="1"/>
</dbReference>